<dbReference type="Proteomes" id="UP000828941">
    <property type="component" value="Chromosome 3"/>
</dbReference>
<reference evidence="1 2" key="1">
    <citation type="journal article" date="2022" name="DNA Res.">
        <title>Chromosomal-level genome assembly of the orchid tree Bauhinia variegata (Leguminosae; Cercidoideae) supports the allotetraploid origin hypothesis of Bauhinia.</title>
        <authorList>
            <person name="Zhong Y."/>
            <person name="Chen Y."/>
            <person name="Zheng D."/>
            <person name="Pang J."/>
            <person name="Liu Y."/>
            <person name="Luo S."/>
            <person name="Meng S."/>
            <person name="Qian L."/>
            <person name="Wei D."/>
            <person name="Dai S."/>
            <person name="Zhou R."/>
        </authorList>
    </citation>
    <scope>NUCLEOTIDE SEQUENCE [LARGE SCALE GENOMIC DNA]</scope>
    <source>
        <strain evidence="1">BV-YZ2020</strain>
    </source>
</reference>
<evidence type="ECO:0000313" key="2">
    <source>
        <dbReference type="Proteomes" id="UP000828941"/>
    </source>
</evidence>
<accession>A0ACB9PTZ4</accession>
<name>A0ACB9PTZ4_BAUVA</name>
<organism evidence="1 2">
    <name type="scientific">Bauhinia variegata</name>
    <name type="common">Purple orchid tree</name>
    <name type="synonym">Phanera variegata</name>
    <dbReference type="NCBI Taxonomy" id="167791"/>
    <lineage>
        <taxon>Eukaryota</taxon>
        <taxon>Viridiplantae</taxon>
        <taxon>Streptophyta</taxon>
        <taxon>Embryophyta</taxon>
        <taxon>Tracheophyta</taxon>
        <taxon>Spermatophyta</taxon>
        <taxon>Magnoliopsida</taxon>
        <taxon>eudicotyledons</taxon>
        <taxon>Gunneridae</taxon>
        <taxon>Pentapetalae</taxon>
        <taxon>rosids</taxon>
        <taxon>fabids</taxon>
        <taxon>Fabales</taxon>
        <taxon>Fabaceae</taxon>
        <taxon>Cercidoideae</taxon>
        <taxon>Cercideae</taxon>
        <taxon>Bauhiniinae</taxon>
        <taxon>Bauhinia</taxon>
    </lineage>
</organism>
<evidence type="ECO:0000313" key="1">
    <source>
        <dbReference type="EMBL" id="KAI4351242.1"/>
    </source>
</evidence>
<dbReference type="EMBL" id="CM039428">
    <property type="protein sequence ID" value="KAI4351242.1"/>
    <property type="molecule type" value="Genomic_DNA"/>
</dbReference>
<gene>
    <name evidence="1" type="ORF">L6164_005619</name>
</gene>
<sequence>MLSFFSGRMEVGLAQFLQLAWIAGTLPIVVAFIPISKLNWFREALMGFAKRGKTMQYSSQKFTVPQRFFLHFYVVGSVWTMLLLVTTGMYAYRLVPLETESFAFSTITSYLIGSSSIRTDSTKIVHRNEVFRAVLLLLLVEVHILRRLYETIYVFNYSPLARMHIFGYLTGLFFYVAAPLSLCSNCALEVYEFTARRVAEYIVKSKSQIPVTEFESWHILNPLLKLGWQQWIGAAVFFWGWIHQQQCHAILGSLREHSKQINDYIMPHGDWFEVVSCPHYLSEIVIYTGLVIASGGTNLTIWLLLVFVVANLTFAAVETHRWYLQKFEGYPSTRFAIIPFLL</sequence>
<comment type="caution">
    <text evidence="1">The sequence shown here is derived from an EMBL/GenBank/DDBJ whole genome shotgun (WGS) entry which is preliminary data.</text>
</comment>
<proteinExistence type="predicted"/>
<protein>
    <submittedName>
        <fullName evidence="1">Uncharacterized protein</fullName>
    </submittedName>
</protein>
<keyword evidence="2" id="KW-1185">Reference proteome</keyword>